<dbReference type="GO" id="GO:0004125">
    <property type="term" value="F:L-seryl-tRNA(Sec) selenium transferase activity"/>
    <property type="evidence" value="ECO:0007669"/>
    <property type="project" value="TreeGrafter"/>
</dbReference>
<dbReference type="PANTHER" id="PTHR32328:SF0">
    <property type="entry name" value="L-SERYL-TRNA(SEC) SELENIUM TRANSFERASE"/>
    <property type="match status" value="1"/>
</dbReference>
<comment type="cofactor">
    <cofactor evidence="1">
        <name>pyridoxal 5'-phosphate</name>
        <dbReference type="ChEBI" id="CHEBI:597326"/>
    </cofactor>
</comment>
<comment type="caution">
    <text evidence="4">The sequence shown here is derived from an EMBL/GenBank/DDBJ whole genome shotgun (WGS) entry which is preliminary data.</text>
</comment>
<evidence type="ECO:0000256" key="2">
    <source>
        <dbReference type="ARBA" id="ARBA00022898"/>
    </source>
</evidence>
<organism evidence="4">
    <name type="scientific">marine sediment metagenome</name>
    <dbReference type="NCBI Taxonomy" id="412755"/>
    <lineage>
        <taxon>unclassified sequences</taxon>
        <taxon>metagenomes</taxon>
        <taxon>ecological metagenomes</taxon>
    </lineage>
</organism>
<protein>
    <recommendedName>
        <fullName evidence="3">Aminotransferase class V domain-containing protein</fullName>
    </recommendedName>
</protein>
<gene>
    <name evidence="4" type="ORF">S01H1_04747</name>
</gene>
<dbReference type="SUPFAM" id="SSF53383">
    <property type="entry name" value="PLP-dependent transferases"/>
    <property type="match status" value="1"/>
</dbReference>
<dbReference type="InterPro" id="IPR015424">
    <property type="entry name" value="PyrdxlP-dep_Trfase"/>
</dbReference>
<evidence type="ECO:0000259" key="3">
    <source>
        <dbReference type="Pfam" id="PF00266"/>
    </source>
</evidence>
<dbReference type="EMBL" id="BARS01002489">
    <property type="protein sequence ID" value="GAF85566.1"/>
    <property type="molecule type" value="Genomic_DNA"/>
</dbReference>
<dbReference type="InterPro" id="IPR000192">
    <property type="entry name" value="Aminotrans_V_dom"/>
</dbReference>
<evidence type="ECO:0000313" key="4">
    <source>
        <dbReference type="EMBL" id="GAF85566.1"/>
    </source>
</evidence>
<dbReference type="Pfam" id="PF00266">
    <property type="entry name" value="Aminotran_5"/>
    <property type="match status" value="1"/>
</dbReference>
<dbReference type="AlphaFoldDB" id="X0TE33"/>
<feature type="domain" description="Aminotransferase class V" evidence="3">
    <location>
        <begin position="24"/>
        <end position="138"/>
    </location>
</feature>
<feature type="non-terminal residue" evidence="4">
    <location>
        <position position="1"/>
    </location>
</feature>
<accession>X0TE33</accession>
<proteinExistence type="predicted"/>
<dbReference type="InterPro" id="IPR015421">
    <property type="entry name" value="PyrdxlP-dep_Trfase_major"/>
</dbReference>
<keyword evidence="2" id="KW-0663">Pyridoxal phosphate</keyword>
<dbReference type="Gene3D" id="3.40.640.10">
    <property type="entry name" value="Type I PLP-dependent aspartate aminotransferase-like (Major domain)"/>
    <property type="match status" value="1"/>
</dbReference>
<sequence>QRVPDDLGARREILTQVSHRSPYEFAYKMVGGEVVHVGSSSGCTEEELVAGISGRTAAIAFSAHREERGVSLERTIELAHEHDVPVIVDAAMAVLPRRKLRVYASIGADLVAISGGKQIKGPNDTGILCGTRELVEMAKLQASPFNGMGRGMKVDRTQIVGFLKALELFLEKAPEEEEAEFGEWRRKADWITTEMWSVNGVSSAEVSALKPWEVRAMISFDDRISARDLAFDLRKGDPSIWVETSMSGDASVNRIGIAIDSLGEGEEKLIVSTLKQKIYEALS</sequence>
<evidence type="ECO:0000256" key="1">
    <source>
        <dbReference type="ARBA" id="ARBA00001933"/>
    </source>
</evidence>
<name>X0TE33_9ZZZZ</name>
<reference evidence="4" key="1">
    <citation type="journal article" date="2014" name="Front. Microbiol.">
        <title>High frequency of phylogenetically diverse reductive dehalogenase-homologous genes in deep subseafloor sedimentary metagenomes.</title>
        <authorList>
            <person name="Kawai M."/>
            <person name="Futagami T."/>
            <person name="Toyoda A."/>
            <person name="Takaki Y."/>
            <person name="Nishi S."/>
            <person name="Hori S."/>
            <person name="Arai W."/>
            <person name="Tsubouchi T."/>
            <person name="Morono Y."/>
            <person name="Uchiyama I."/>
            <person name="Ito T."/>
            <person name="Fujiyama A."/>
            <person name="Inagaki F."/>
            <person name="Takami H."/>
        </authorList>
    </citation>
    <scope>NUCLEOTIDE SEQUENCE</scope>
    <source>
        <strain evidence="4">Expedition CK06-06</strain>
    </source>
</reference>
<dbReference type="PANTHER" id="PTHR32328">
    <property type="entry name" value="L-SERYL-TRNA(SEC) SELENIUM TRANSFERASE"/>
    <property type="match status" value="1"/>
</dbReference>